<gene>
    <name evidence="1" type="ORF">GBF38_023067</name>
</gene>
<protein>
    <submittedName>
        <fullName evidence="1">Uncharacterized protein</fullName>
    </submittedName>
</protein>
<proteinExistence type="predicted"/>
<comment type="caution">
    <text evidence="1">The sequence shown here is derived from an EMBL/GenBank/DDBJ whole genome shotgun (WGS) entry which is preliminary data.</text>
</comment>
<accession>A0ACB7EZ77</accession>
<reference evidence="1" key="1">
    <citation type="submission" date="2020-04" db="EMBL/GenBank/DDBJ databases">
        <title>A chromosome-scale assembly and high-density genetic map of the yellow drum (Nibea albiflora) genome.</title>
        <authorList>
            <person name="Xu D."/>
            <person name="Zhang W."/>
            <person name="Chen R."/>
            <person name="Tan P."/>
            <person name="Wang L."/>
            <person name="Song H."/>
            <person name="Tian L."/>
            <person name="Zhu Q."/>
            <person name="Wang B."/>
        </authorList>
    </citation>
    <scope>NUCLEOTIDE SEQUENCE</scope>
    <source>
        <strain evidence="1">ZJHYS-2018</strain>
    </source>
</reference>
<keyword evidence="2" id="KW-1185">Reference proteome</keyword>
<dbReference type="Proteomes" id="UP000805704">
    <property type="component" value="Chromosome 20"/>
</dbReference>
<feature type="non-terminal residue" evidence="1">
    <location>
        <position position="1"/>
    </location>
</feature>
<name>A0ACB7EZ77_NIBAL</name>
<evidence type="ECO:0000313" key="2">
    <source>
        <dbReference type="Proteomes" id="UP000805704"/>
    </source>
</evidence>
<sequence length="93" mass="9601">VGSAMTDLPESPQPGNSDVSIQVVSPTPQSTVVHTPTTQMTPEGGEWLTPSIRSVEKQASTPSPMTDFLAASEPGDKSLTAVSPSLIGTHNLS</sequence>
<organism evidence="1 2">
    <name type="scientific">Nibea albiflora</name>
    <name type="common">Yellow drum</name>
    <name type="synonym">Corvina albiflora</name>
    <dbReference type="NCBI Taxonomy" id="240163"/>
    <lineage>
        <taxon>Eukaryota</taxon>
        <taxon>Metazoa</taxon>
        <taxon>Chordata</taxon>
        <taxon>Craniata</taxon>
        <taxon>Vertebrata</taxon>
        <taxon>Euteleostomi</taxon>
        <taxon>Actinopterygii</taxon>
        <taxon>Neopterygii</taxon>
        <taxon>Teleostei</taxon>
        <taxon>Neoteleostei</taxon>
        <taxon>Acanthomorphata</taxon>
        <taxon>Eupercaria</taxon>
        <taxon>Sciaenidae</taxon>
        <taxon>Nibea</taxon>
    </lineage>
</organism>
<evidence type="ECO:0000313" key="1">
    <source>
        <dbReference type="EMBL" id="KAG8006973.1"/>
    </source>
</evidence>
<dbReference type="EMBL" id="CM024808">
    <property type="protein sequence ID" value="KAG8006973.1"/>
    <property type="molecule type" value="Genomic_DNA"/>
</dbReference>